<dbReference type="SUPFAM" id="SSF55031">
    <property type="entry name" value="Bacterial exopeptidase dimerisation domain"/>
    <property type="match status" value="1"/>
</dbReference>
<dbReference type="Pfam" id="PF07687">
    <property type="entry name" value="M20_dimer"/>
    <property type="match status" value="1"/>
</dbReference>
<evidence type="ECO:0000259" key="5">
    <source>
        <dbReference type="Pfam" id="PF07687"/>
    </source>
</evidence>
<sequence length="390" mass="42285">MMNSDQMKDWLQEWLENKQEEMVLFLEKLVNIDSYSHDQEDIHLMVTTLYDFLFQAGIHVHVIEEFDSLAVKASVGHVAGSLVFLTGHLDTVFKKGTVKQRPFCLEENKAYGPGVADMKSGIVMNAFILVAMSELDKELESGLPFSVTLFATTDEEIGSPKGRHLIEKYLPSAVAVFNAEPGRISGNLVAARKGGASYQIDIKGKAAHAGVSHADGISAIEIMAHIITRIHQLTDYQQGITTNIGVIDGGTTPNTVAELATAKLDVRFMTLEQGVSTAQQIEQIVAHHAVNGAQASLIQLANFLPFEVNMSAQLLTIMQQEAHQLGFSVDGEYTGGCSDAGWTASMGIPTICGTGPVGAYMHTDREYCLVDTFVERATLVARATIAVALN</sequence>
<dbReference type="EMBL" id="CP046268">
    <property type="protein sequence ID" value="QMV13884.1"/>
    <property type="molecule type" value="Genomic_DNA"/>
</dbReference>
<dbReference type="InterPro" id="IPR036264">
    <property type="entry name" value="Bact_exopeptidase_dim_dom"/>
</dbReference>
<evidence type="ECO:0000256" key="3">
    <source>
        <dbReference type="ARBA" id="ARBA00023285"/>
    </source>
</evidence>
<proteinExistence type="predicted"/>
<feature type="domain" description="Peptidase M20 dimerisation" evidence="5">
    <location>
        <begin position="191"/>
        <end position="292"/>
    </location>
</feature>
<dbReference type="PANTHER" id="PTHR43808">
    <property type="entry name" value="ACETYLORNITHINE DEACETYLASE"/>
    <property type="match status" value="1"/>
</dbReference>
<reference evidence="6" key="2">
    <citation type="submission" date="2019-11" db="EMBL/GenBank/DDBJ databases">
        <authorList>
            <person name="January G."/>
            <person name="Bunk B."/>
        </authorList>
    </citation>
    <scope>NUCLEOTIDE SEQUENCE</scope>
    <source>
        <strain evidence="6">3.6</strain>
    </source>
</reference>
<dbReference type="PANTHER" id="PTHR43808:SF9">
    <property type="entry name" value="BLL0789 PROTEIN"/>
    <property type="match status" value="1"/>
</dbReference>
<keyword evidence="2 7" id="KW-0378">Hydrolase</keyword>
<feature type="active site" evidence="4">
    <location>
        <position position="90"/>
    </location>
</feature>
<accession>A0A1N6M712</accession>
<dbReference type="Proteomes" id="UP000515264">
    <property type="component" value="Chromosome 1"/>
</dbReference>
<dbReference type="GO" id="GO:0046872">
    <property type="term" value="F:metal ion binding"/>
    <property type="evidence" value="ECO:0007669"/>
    <property type="project" value="UniProtKB-KW"/>
</dbReference>
<keyword evidence="9" id="KW-1185">Reference proteome</keyword>
<dbReference type="OrthoDB" id="9776600at2"/>
<keyword evidence="1" id="KW-0479">Metal-binding</keyword>
<dbReference type="InterPro" id="IPR011650">
    <property type="entry name" value="Peptidase_M20_dimer"/>
</dbReference>
<dbReference type="InterPro" id="IPR017150">
    <property type="entry name" value="Pept_M20_glutamate_carboxypep"/>
</dbReference>
<dbReference type="Proteomes" id="UP000184774">
    <property type="component" value="Unassembled WGS sequence"/>
</dbReference>
<evidence type="ECO:0000313" key="7">
    <source>
        <dbReference type="EMBL" id="SIO95147.1"/>
    </source>
</evidence>
<organism evidence="7 8">
    <name type="scientific">Vibrio spartinae</name>
    <dbReference type="NCBI Taxonomy" id="1918945"/>
    <lineage>
        <taxon>Bacteria</taxon>
        <taxon>Pseudomonadati</taxon>
        <taxon>Pseudomonadota</taxon>
        <taxon>Gammaproteobacteria</taxon>
        <taxon>Vibrionales</taxon>
        <taxon>Vibrionaceae</taxon>
        <taxon>Vibrio</taxon>
    </lineage>
</organism>
<protein>
    <submittedName>
        <fullName evidence="7">Carboxypeptidase G2</fullName>
        <ecNumber evidence="7">3.4.17.11</ecNumber>
    </submittedName>
</protein>
<keyword evidence="7" id="KW-0121">Carboxypeptidase</keyword>
<reference evidence="6 9" key="3">
    <citation type="journal article" date="2020" name="J. Nat. Prod.">
        <title>Genomics-Metabolomics Profiling Disclosed Marine Vibrio spartinae 3.6 as a Producer of a New Branched Side Chain Prodigiosin.</title>
        <authorList>
            <person name="Vitale G.A."/>
            <person name="Sciarretta M."/>
            <person name="Palma Esposito F."/>
            <person name="January G.G."/>
            <person name="Giaccio M."/>
            <person name="Bunk B."/>
            <person name="Sproer C."/>
            <person name="Bajerski F."/>
            <person name="Power D."/>
            <person name="Festa C."/>
            <person name="Monti M.C."/>
            <person name="D'Auria M.V."/>
            <person name="de Pascale D."/>
        </authorList>
    </citation>
    <scope>NUCLEOTIDE SEQUENCE [LARGE SCALE GENOMIC DNA]</scope>
    <source>
        <strain evidence="6 9">3.6</strain>
    </source>
</reference>
<dbReference type="Gene3D" id="3.30.70.360">
    <property type="match status" value="1"/>
</dbReference>
<dbReference type="PIRSF" id="PIRSF037238">
    <property type="entry name" value="Carboxypeptidase_G2"/>
    <property type="match status" value="1"/>
</dbReference>
<dbReference type="EMBL" id="FSSB01000018">
    <property type="protein sequence ID" value="SIO95147.1"/>
    <property type="molecule type" value="Genomic_DNA"/>
</dbReference>
<dbReference type="AlphaFoldDB" id="A0A1N6M712"/>
<dbReference type="CDD" id="cd03885">
    <property type="entry name" value="M20_CPDG2"/>
    <property type="match status" value="1"/>
</dbReference>
<evidence type="ECO:0000256" key="2">
    <source>
        <dbReference type="ARBA" id="ARBA00022801"/>
    </source>
</evidence>
<keyword evidence="3" id="KW-0170">Cobalt</keyword>
<keyword evidence="7" id="KW-0645">Protease</keyword>
<evidence type="ECO:0000256" key="4">
    <source>
        <dbReference type="PIRSR" id="PIRSR037238-1"/>
    </source>
</evidence>
<dbReference type="InterPro" id="IPR002933">
    <property type="entry name" value="Peptidase_M20"/>
</dbReference>
<reference evidence="7 8" key="1">
    <citation type="submission" date="2016-12" db="EMBL/GenBank/DDBJ databases">
        <authorList>
            <person name="Song W.-J."/>
            <person name="Kurnit D.M."/>
        </authorList>
    </citation>
    <scope>NUCLEOTIDE SEQUENCE [LARGE SCALE GENOMIC DNA]</scope>
    <source>
        <strain evidence="7 8">CECT 9026</strain>
    </source>
</reference>
<feature type="active site" description="Proton acceptor" evidence="4">
    <location>
        <position position="155"/>
    </location>
</feature>
<dbReference type="RefSeq" id="WP_083602689.1">
    <property type="nucleotide sequence ID" value="NZ_AP024907.1"/>
</dbReference>
<dbReference type="Gene3D" id="3.40.630.10">
    <property type="entry name" value="Zn peptidases"/>
    <property type="match status" value="1"/>
</dbReference>
<evidence type="ECO:0000313" key="6">
    <source>
        <dbReference type="EMBL" id="QMV13884.1"/>
    </source>
</evidence>
<dbReference type="GO" id="GO:0004180">
    <property type="term" value="F:carboxypeptidase activity"/>
    <property type="evidence" value="ECO:0007669"/>
    <property type="project" value="UniProtKB-KW"/>
</dbReference>
<evidence type="ECO:0000313" key="8">
    <source>
        <dbReference type="Proteomes" id="UP000184774"/>
    </source>
</evidence>
<gene>
    <name evidence="7" type="primary">cpg2</name>
    <name evidence="7" type="ORF">VSP9026_02886</name>
    <name evidence="6" type="ORF">Vspart_01129</name>
</gene>
<dbReference type="InterPro" id="IPR050072">
    <property type="entry name" value="Peptidase_M20A"/>
</dbReference>
<dbReference type="Pfam" id="PF01546">
    <property type="entry name" value="Peptidase_M20"/>
    <property type="match status" value="1"/>
</dbReference>
<dbReference type="EC" id="3.4.17.11" evidence="7"/>
<evidence type="ECO:0000256" key="1">
    <source>
        <dbReference type="ARBA" id="ARBA00022723"/>
    </source>
</evidence>
<evidence type="ECO:0000313" key="9">
    <source>
        <dbReference type="Proteomes" id="UP000515264"/>
    </source>
</evidence>
<name>A0A1N6M712_9VIBR</name>
<dbReference type="SUPFAM" id="SSF53187">
    <property type="entry name" value="Zn-dependent exopeptidases"/>
    <property type="match status" value="1"/>
</dbReference>